<dbReference type="EMBL" id="FOCE01000002">
    <property type="protein sequence ID" value="SEM87022.1"/>
    <property type="molecule type" value="Genomic_DNA"/>
</dbReference>
<evidence type="ECO:0000313" key="1">
    <source>
        <dbReference type="EMBL" id="SEM87022.1"/>
    </source>
</evidence>
<dbReference type="OrthoDB" id="8457063at2"/>
<dbReference type="NCBIfam" id="NF047331">
    <property type="entry name" value="phage_HTJ"/>
    <property type="match status" value="1"/>
</dbReference>
<dbReference type="Proteomes" id="UP000198761">
    <property type="component" value="Unassembled WGS sequence"/>
</dbReference>
<dbReference type="STRING" id="933059.SAMN04488103_102297"/>
<organism evidence="1 2">
    <name type="scientific">Gemmobacter aquatilis</name>
    <dbReference type="NCBI Taxonomy" id="933059"/>
    <lineage>
        <taxon>Bacteria</taxon>
        <taxon>Pseudomonadati</taxon>
        <taxon>Pseudomonadota</taxon>
        <taxon>Alphaproteobacteria</taxon>
        <taxon>Rhodobacterales</taxon>
        <taxon>Paracoccaceae</taxon>
        <taxon>Gemmobacter</taxon>
    </lineage>
</organism>
<keyword evidence="2" id="KW-1185">Reference proteome</keyword>
<gene>
    <name evidence="1" type="ORF">SAMN04488103_102297</name>
</gene>
<name>A0A1H8BW86_9RHOB</name>
<accession>A0A1H8BW86</accession>
<sequence length="73" mass="7809">MPAVSLEQLTAWRDELVELRASGIRTVTHQNGSALTYKSDNEMAAAIAALDSQIAAATQARAGRFTFQTSKGI</sequence>
<reference evidence="1 2" key="1">
    <citation type="submission" date="2016-10" db="EMBL/GenBank/DDBJ databases">
        <authorList>
            <person name="de Groot N.N."/>
        </authorList>
    </citation>
    <scope>NUCLEOTIDE SEQUENCE [LARGE SCALE GENOMIC DNA]</scope>
    <source>
        <strain evidence="1 2">DSM 3857</strain>
    </source>
</reference>
<proteinExistence type="predicted"/>
<dbReference type="AlphaFoldDB" id="A0A1H8BW86"/>
<protein>
    <recommendedName>
        <fullName evidence="3">GpW protein</fullName>
    </recommendedName>
</protein>
<dbReference type="RefSeq" id="WP_091298025.1">
    <property type="nucleotide sequence ID" value="NZ_FOCE01000002.1"/>
</dbReference>
<evidence type="ECO:0000313" key="2">
    <source>
        <dbReference type="Proteomes" id="UP000198761"/>
    </source>
</evidence>
<evidence type="ECO:0008006" key="3">
    <source>
        <dbReference type="Google" id="ProtNLM"/>
    </source>
</evidence>